<evidence type="ECO:0000313" key="6">
    <source>
        <dbReference type="Proteomes" id="UP001363151"/>
    </source>
</evidence>
<reference evidence="5 6" key="1">
    <citation type="submission" date="2024-03" db="EMBL/GenBank/DDBJ databases">
        <title>Aureococcus anophagefferens CCMP1851 and Kratosvirus quantuckense: Draft genome of a second virus-susceptible host strain in the model system.</title>
        <authorList>
            <person name="Chase E."/>
            <person name="Truchon A.R."/>
            <person name="Schepens W."/>
            <person name="Wilhelm S.W."/>
        </authorList>
    </citation>
    <scope>NUCLEOTIDE SEQUENCE [LARGE SCALE GENOMIC DNA]</scope>
    <source>
        <strain evidence="5 6">CCMP1851</strain>
    </source>
</reference>
<gene>
    <name evidence="5" type="primary">PSPH</name>
    <name evidence="5" type="ORF">SO694_00008425</name>
</gene>
<keyword evidence="4" id="KW-0460">Magnesium</keyword>
<keyword evidence="1" id="KW-0028">Amino-acid biosynthesis</keyword>
<evidence type="ECO:0000256" key="4">
    <source>
        <dbReference type="ARBA" id="ARBA00022842"/>
    </source>
</evidence>
<dbReference type="InterPro" id="IPR050582">
    <property type="entry name" value="HAD-like_SerB"/>
</dbReference>
<proteinExistence type="predicted"/>
<organism evidence="5 6">
    <name type="scientific">Aureococcus anophagefferens</name>
    <name type="common">Harmful bloom alga</name>
    <dbReference type="NCBI Taxonomy" id="44056"/>
    <lineage>
        <taxon>Eukaryota</taxon>
        <taxon>Sar</taxon>
        <taxon>Stramenopiles</taxon>
        <taxon>Ochrophyta</taxon>
        <taxon>Pelagophyceae</taxon>
        <taxon>Pelagomonadales</taxon>
        <taxon>Pelagomonadaceae</taxon>
        <taxon>Aureococcus</taxon>
    </lineage>
</organism>
<accession>A0ABR1GDJ2</accession>
<dbReference type="EMBL" id="JBBJCI010000032">
    <property type="protein sequence ID" value="KAK7254151.1"/>
    <property type="molecule type" value="Genomic_DNA"/>
</dbReference>
<dbReference type="PANTHER" id="PTHR43344:SF2">
    <property type="entry name" value="PHOSPHOSERINE PHOSPHATASE"/>
    <property type="match status" value="1"/>
</dbReference>
<comment type="caution">
    <text evidence="5">The sequence shown here is derived from an EMBL/GenBank/DDBJ whole genome shotgun (WGS) entry which is preliminary data.</text>
</comment>
<sequence length="144" mass="14735">MATAQSIEATKVALRGADADSTLISEEGIDVLAAHCGAGEAVAAWTAKAMGGGVKFEGGSPRARRAHRAVAADVEACLAAHPPQAKPPADAFLGFGGVAVRDVVRDSADWFVTDFADVVALALDALGADLAIRNSGHEALKMRR</sequence>
<protein>
    <submittedName>
        <fullName evidence="5">Phosphoserine phosphatase</fullName>
    </submittedName>
</protein>
<dbReference type="Gene3D" id="1.10.150.210">
    <property type="entry name" value="Phosphoserine phosphatase, domain 2"/>
    <property type="match status" value="1"/>
</dbReference>
<evidence type="ECO:0000313" key="5">
    <source>
        <dbReference type="EMBL" id="KAK7254151.1"/>
    </source>
</evidence>
<keyword evidence="6" id="KW-1185">Reference proteome</keyword>
<evidence type="ECO:0000256" key="3">
    <source>
        <dbReference type="ARBA" id="ARBA00022801"/>
    </source>
</evidence>
<keyword evidence="3" id="KW-0378">Hydrolase</keyword>
<evidence type="ECO:0000256" key="2">
    <source>
        <dbReference type="ARBA" id="ARBA00022723"/>
    </source>
</evidence>
<keyword evidence="2" id="KW-0479">Metal-binding</keyword>
<evidence type="ECO:0000256" key="1">
    <source>
        <dbReference type="ARBA" id="ARBA00022605"/>
    </source>
</evidence>
<dbReference type="PANTHER" id="PTHR43344">
    <property type="entry name" value="PHOSPHOSERINE PHOSPHATASE"/>
    <property type="match status" value="1"/>
</dbReference>
<name>A0ABR1GDJ2_AURAN</name>
<dbReference type="Proteomes" id="UP001363151">
    <property type="component" value="Unassembled WGS sequence"/>
</dbReference>